<dbReference type="AlphaFoldDB" id="A0AAV7EC08"/>
<gene>
    <name evidence="1" type="ORF">H6P81_016402</name>
</gene>
<accession>A0AAV7EC08</accession>
<reference evidence="1 2" key="1">
    <citation type="submission" date="2021-07" db="EMBL/GenBank/DDBJ databases">
        <title>The Aristolochia fimbriata genome: insights into angiosperm evolution, floral development and chemical biosynthesis.</title>
        <authorList>
            <person name="Jiao Y."/>
        </authorList>
    </citation>
    <scope>NUCLEOTIDE SEQUENCE [LARGE SCALE GENOMIC DNA]</scope>
    <source>
        <strain evidence="1">IBCAS-2021</strain>
        <tissue evidence="1">Leaf</tissue>
    </source>
</reference>
<comment type="caution">
    <text evidence="1">The sequence shown here is derived from an EMBL/GenBank/DDBJ whole genome shotgun (WGS) entry which is preliminary data.</text>
</comment>
<sequence length="179" mass="20008">MKQLRWLWVVWSYRKASGFRLQQEGEEMWATTEAPSDEQISSLTEALSLLKRKHQGNSPLVNPVAPENRVQQKKVVDRQVEAIDVSVDREGDGLRVCFSSKPQSALALLLLTGSRLISLPLTTQMFQFAKFENSKERSLATELGYDFRSEIHGSETVSPHGLSPLKASFLLNAGHPSNA</sequence>
<dbReference type="PANTHER" id="PTHR37773:SF1">
    <property type="entry name" value="TRANSMEMBRANE PROTEIN"/>
    <property type="match status" value="1"/>
</dbReference>
<dbReference type="EMBL" id="JAINDJ010000006">
    <property type="protein sequence ID" value="KAG9445062.1"/>
    <property type="molecule type" value="Genomic_DNA"/>
</dbReference>
<evidence type="ECO:0000313" key="1">
    <source>
        <dbReference type="EMBL" id="KAG9445062.1"/>
    </source>
</evidence>
<evidence type="ECO:0000313" key="2">
    <source>
        <dbReference type="Proteomes" id="UP000825729"/>
    </source>
</evidence>
<dbReference type="Proteomes" id="UP000825729">
    <property type="component" value="Unassembled WGS sequence"/>
</dbReference>
<name>A0AAV7EC08_ARIFI</name>
<organism evidence="1 2">
    <name type="scientific">Aristolochia fimbriata</name>
    <name type="common">White veined hardy Dutchman's pipe vine</name>
    <dbReference type="NCBI Taxonomy" id="158543"/>
    <lineage>
        <taxon>Eukaryota</taxon>
        <taxon>Viridiplantae</taxon>
        <taxon>Streptophyta</taxon>
        <taxon>Embryophyta</taxon>
        <taxon>Tracheophyta</taxon>
        <taxon>Spermatophyta</taxon>
        <taxon>Magnoliopsida</taxon>
        <taxon>Magnoliidae</taxon>
        <taxon>Piperales</taxon>
        <taxon>Aristolochiaceae</taxon>
        <taxon>Aristolochia</taxon>
    </lineage>
</organism>
<dbReference type="PANTHER" id="PTHR37773">
    <property type="entry name" value="TRANSMEMBRANE PROTEIN"/>
    <property type="match status" value="1"/>
</dbReference>
<protein>
    <submittedName>
        <fullName evidence="1">Uncharacterized protein</fullName>
    </submittedName>
</protein>
<proteinExistence type="predicted"/>
<dbReference type="InterPro" id="IPR044987">
    <property type="entry name" value="AtMg00030-like"/>
</dbReference>
<keyword evidence="2" id="KW-1185">Reference proteome</keyword>